<dbReference type="Gene3D" id="1.20.1260.10">
    <property type="match status" value="1"/>
</dbReference>
<sequence length="154" mass="18079">MNFNSVDEIIAYALEKEEEAVAFYKEISQNESLEAVKKTFEGFAQEEKKHVSMLQNLGNQKEKIAEYQLEWIPDMKRSDYMVDVTYEKGMHYTEILRLAMKREEAALQLYSELAEKSADKPEFVKVFKILSQEEAKHKNILETIYDDYMAEQGD</sequence>
<dbReference type="Proteomes" id="UP000886355">
    <property type="component" value="Unassembled WGS sequence"/>
</dbReference>
<protein>
    <submittedName>
        <fullName evidence="1">Rubrerythrin</fullName>
    </submittedName>
</protein>
<evidence type="ECO:0000313" key="1">
    <source>
        <dbReference type="EMBL" id="HDL89381.1"/>
    </source>
</evidence>
<dbReference type="CDD" id="cd01045">
    <property type="entry name" value="Ferritin_like_AB"/>
    <property type="match status" value="1"/>
</dbReference>
<dbReference type="EMBL" id="DQZW01000026">
    <property type="protein sequence ID" value="HDL89381.1"/>
    <property type="molecule type" value="Genomic_DNA"/>
</dbReference>
<gene>
    <name evidence="1" type="ORF">ENG14_00580</name>
</gene>
<dbReference type="InterPro" id="IPR012347">
    <property type="entry name" value="Ferritin-like"/>
</dbReference>
<name>A0A7C1B0J3_9BACT</name>
<reference evidence="1" key="1">
    <citation type="journal article" date="2020" name="mSystems">
        <title>Genome- and Community-Level Interaction Insights into Carbon Utilization and Element Cycling Functions of Hydrothermarchaeota in Hydrothermal Sediment.</title>
        <authorList>
            <person name="Zhou Z."/>
            <person name="Liu Y."/>
            <person name="Xu W."/>
            <person name="Pan J."/>
            <person name="Luo Z.H."/>
            <person name="Li M."/>
        </authorList>
    </citation>
    <scope>NUCLEOTIDE SEQUENCE [LARGE SCALE GENOMIC DNA]</scope>
    <source>
        <strain evidence="1">HyVt-19</strain>
    </source>
</reference>
<dbReference type="InterPro" id="IPR009078">
    <property type="entry name" value="Ferritin-like_SF"/>
</dbReference>
<comment type="caution">
    <text evidence="1">The sequence shown here is derived from an EMBL/GenBank/DDBJ whole genome shotgun (WGS) entry which is preliminary data.</text>
</comment>
<organism evidence="1">
    <name type="scientific">Thermodesulforhabdus norvegica</name>
    <dbReference type="NCBI Taxonomy" id="39841"/>
    <lineage>
        <taxon>Bacteria</taxon>
        <taxon>Pseudomonadati</taxon>
        <taxon>Thermodesulfobacteriota</taxon>
        <taxon>Syntrophobacteria</taxon>
        <taxon>Syntrophobacterales</taxon>
        <taxon>Thermodesulforhabdaceae</taxon>
        <taxon>Thermodesulforhabdus</taxon>
    </lineage>
</organism>
<dbReference type="PANTHER" id="PTHR33531">
    <property type="entry name" value="RUBRERYTHRIN SUBFAMILY"/>
    <property type="match status" value="1"/>
</dbReference>
<dbReference type="AlphaFoldDB" id="A0A7C1B0J3"/>
<dbReference type="Pfam" id="PF13668">
    <property type="entry name" value="Ferritin_2"/>
    <property type="match status" value="1"/>
</dbReference>
<dbReference type="PANTHER" id="PTHR33531:SF10">
    <property type="entry name" value="BLR7895 PROTEIN"/>
    <property type="match status" value="1"/>
</dbReference>
<proteinExistence type="predicted"/>
<dbReference type="SUPFAM" id="SSF47240">
    <property type="entry name" value="Ferritin-like"/>
    <property type="match status" value="1"/>
</dbReference>
<accession>A0A7C1B0J3</accession>